<keyword evidence="1" id="KW-0472">Membrane</keyword>
<keyword evidence="3" id="KW-0808">Transferase</keyword>
<dbReference type="PANTHER" id="PTHR23028">
    <property type="entry name" value="ACETYLTRANSFERASE"/>
    <property type="match status" value="1"/>
</dbReference>
<feature type="transmembrane region" description="Helical" evidence="1">
    <location>
        <begin position="169"/>
        <end position="186"/>
    </location>
</feature>
<dbReference type="AlphaFoldDB" id="A0A4Y8LE05"/>
<sequence length="363" mass="42568">MEPKKFEYIDSLRGIAILLVVGVHILTYFKGNTSEFFPPLLTEYIYDFRCGVSLFFIVSAYTLAMSHDRRSDEKYASRNFFIRRFFRIAPIYYLAIIYIYLYRYNFNVADFIEGTKSFWFVSNFLFINTLSPHIIGIIVPGGWSVSVEFMFYILFPILTIWVKNTNRSLLFFCIMITIAALFHYIYKDDPLLSKFEFMEINFLYQIPIFFLGIFAYHIIQKKDYRINPVTILFAAAIIIMFAHIDYPYYFPWIIAFTVLLVVQSKYSLKIFSNKILAQIGKVSFSMYIIHFFVIQILESLGFVQIIPITNLASSLLNFCMLYLAVALITFLIANITYKLIEIPGQNLGKKIIKKLDQQNKITV</sequence>
<keyword evidence="1" id="KW-0812">Transmembrane</keyword>
<dbReference type="GO" id="GO:0016747">
    <property type="term" value="F:acyltransferase activity, transferring groups other than amino-acyl groups"/>
    <property type="evidence" value="ECO:0007669"/>
    <property type="project" value="InterPro"/>
</dbReference>
<proteinExistence type="predicted"/>
<feature type="transmembrane region" description="Helical" evidence="1">
    <location>
        <begin position="134"/>
        <end position="162"/>
    </location>
</feature>
<keyword evidence="4" id="KW-1185">Reference proteome</keyword>
<feature type="transmembrane region" description="Helical" evidence="1">
    <location>
        <begin position="226"/>
        <end position="244"/>
    </location>
</feature>
<evidence type="ECO:0000313" key="4">
    <source>
        <dbReference type="Proteomes" id="UP000297861"/>
    </source>
</evidence>
<feature type="transmembrane region" description="Helical" evidence="1">
    <location>
        <begin position="315"/>
        <end position="340"/>
    </location>
</feature>
<dbReference type="InterPro" id="IPR002656">
    <property type="entry name" value="Acyl_transf_3_dom"/>
</dbReference>
<feature type="transmembrane region" description="Helical" evidence="1">
    <location>
        <begin position="85"/>
        <end position="102"/>
    </location>
</feature>
<feature type="transmembrane region" description="Helical" evidence="1">
    <location>
        <begin position="250"/>
        <end position="268"/>
    </location>
</feature>
<name>A0A4Y8LE05_9BACT</name>
<protein>
    <submittedName>
        <fullName evidence="3">Acyltransferase</fullName>
    </submittedName>
</protein>
<dbReference type="Pfam" id="PF01757">
    <property type="entry name" value="Acyl_transf_3"/>
    <property type="match status" value="1"/>
</dbReference>
<dbReference type="RefSeq" id="WP_134435266.1">
    <property type="nucleotide sequence ID" value="NZ_SOML01000001.1"/>
</dbReference>
<organism evidence="3 4">
    <name type="scientific">Dysgonomonas capnocytophagoides</name>
    <dbReference type="NCBI Taxonomy" id="45254"/>
    <lineage>
        <taxon>Bacteria</taxon>
        <taxon>Pseudomonadati</taxon>
        <taxon>Bacteroidota</taxon>
        <taxon>Bacteroidia</taxon>
        <taxon>Bacteroidales</taxon>
        <taxon>Dysgonomonadaceae</taxon>
        <taxon>Dysgonomonas</taxon>
    </lineage>
</organism>
<gene>
    <name evidence="3" type="ORF">E2605_01435</name>
</gene>
<dbReference type="OrthoDB" id="290051at2"/>
<comment type="caution">
    <text evidence="3">The sequence shown here is derived from an EMBL/GenBank/DDBJ whole genome shotgun (WGS) entry which is preliminary data.</text>
</comment>
<dbReference type="InterPro" id="IPR050879">
    <property type="entry name" value="Acyltransferase_3"/>
</dbReference>
<dbReference type="STRING" id="1121485.GCA_000426485_01056"/>
<feature type="transmembrane region" description="Helical" evidence="1">
    <location>
        <begin position="44"/>
        <end position="64"/>
    </location>
</feature>
<accession>A0A4Y8LE05</accession>
<keyword evidence="3" id="KW-0012">Acyltransferase</keyword>
<feature type="domain" description="Acyltransferase 3" evidence="2">
    <location>
        <begin position="7"/>
        <end position="332"/>
    </location>
</feature>
<evidence type="ECO:0000313" key="3">
    <source>
        <dbReference type="EMBL" id="TFD98776.1"/>
    </source>
</evidence>
<evidence type="ECO:0000256" key="1">
    <source>
        <dbReference type="SAM" id="Phobius"/>
    </source>
</evidence>
<feature type="transmembrane region" description="Helical" evidence="1">
    <location>
        <begin position="288"/>
        <end position="309"/>
    </location>
</feature>
<keyword evidence="1" id="KW-1133">Transmembrane helix</keyword>
<feature type="transmembrane region" description="Helical" evidence="1">
    <location>
        <begin position="12"/>
        <end position="29"/>
    </location>
</feature>
<dbReference type="Proteomes" id="UP000297861">
    <property type="component" value="Unassembled WGS sequence"/>
</dbReference>
<dbReference type="EMBL" id="SOML01000001">
    <property type="protein sequence ID" value="TFD98776.1"/>
    <property type="molecule type" value="Genomic_DNA"/>
</dbReference>
<evidence type="ECO:0000259" key="2">
    <source>
        <dbReference type="Pfam" id="PF01757"/>
    </source>
</evidence>
<reference evidence="3 4" key="1">
    <citation type="submission" date="2019-03" db="EMBL/GenBank/DDBJ databases">
        <title>San Antonio Military Medical Center submission to MRSN (WRAIR), pending publication.</title>
        <authorList>
            <person name="Blyth D.M."/>
            <person name="Mccarthy S.L."/>
            <person name="Schall S.E."/>
            <person name="Stam J.A."/>
            <person name="Ong A.C."/>
            <person name="Mcgann P.T."/>
        </authorList>
    </citation>
    <scope>NUCLEOTIDE SEQUENCE [LARGE SCALE GENOMIC DNA]</scope>
    <source>
        <strain evidence="3 4">MRSN571793</strain>
    </source>
</reference>
<feature type="transmembrane region" description="Helical" evidence="1">
    <location>
        <begin position="202"/>
        <end position="219"/>
    </location>
</feature>